<reference evidence="2" key="1">
    <citation type="submission" date="2022-10" db="EMBL/GenBank/DDBJ databases">
        <title>Culturing micro-colonial fungi from biological soil crusts in the Mojave desert and describing Neophaeococcomyces mojavensis, and introducing the new genera and species Taxawa tesnikishii.</title>
        <authorList>
            <person name="Kurbessoian T."/>
            <person name="Stajich J.E."/>
        </authorList>
    </citation>
    <scope>NUCLEOTIDE SEQUENCE</scope>
    <source>
        <strain evidence="2">TK_35</strain>
    </source>
</reference>
<name>A0AA39D0K7_9EURO</name>
<organism evidence="2 3">
    <name type="scientific">Knufia peltigerae</name>
    <dbReference type="NCBI Taxonomy" id="1002370"/>
    <lineage>
        <taxon>Eukaryota</taxon>
        <taxon>Fungi</taxon>
        <taxon>Dikarya</taxon>
        <taxon>Ascomycota</taxon>
        <taxon>Pezizomycotina</taxon>
        <taxon>Eurotiomycetes</taxon>
        <taxon>Chaetothyriomycetidae</taxon>
        <taxon>Chaetothyriales</taxon>
        <taxon>Trichomeriaceae</taxon>
        <taxon>Knufia</taxon>
    </lineage>
</organism>
<dbReference type="Proteomes" id="UP001172681">
    <property type="component" value="Unassembled WGS sequence"/>
</dbReference>
<sequence>MACTRQALPTEVSSRATQYQWVPVVTAEEVMPVPTTGMATPTARAAEAAVAALIGEILVNQQECPARVIEAHTHPPHPRIRTITTEEDRNAISSANS</sequence>
<proteinExistence type="predicted"/>
<feature type="region of interest" description="Disordered" evidence="1">
    <location>
        <begin position="69"/>
        <end position="97"/>
    </location>
</feature>
<evidence type="ECO:0000313" key="2">
    <source>
        <dbReference type="EMBL" id="KAJ9637978.1"/>
    </source>
</evidence>
<comment type="caution">
    <text evidence="2">The sequence shown here is derived from an EMBL/GenBank/DDBJ whole genome shotgun (WGS) entry which is preliminary data.</text>
</comment>
<accession>A0AA39D0K7</accession>
<evidence type="ECO:0000313" key="3">
    <source>
        <dbReference type="Proteomes" id="UP001172681"/>
    </source>
</evidence>
<keyword evidence="3" id="KW-1185">Reference proteome</keyword>
<gene>
    <name evidence="2" type="ORF">H2204_004568</name>
</gene>
<protein>
    <submittedName>
        <fullName evidence="2">Uncharacterized protein</fullName>
    </submittedName>
</protein>
<dbReference type="EMBL" id="JAPDRN010000023">
    <property type="protein sequence ID" value="KAJ9637978.1"/>
    <property type="molecule type" value="Genomic_DNA"/>
</dbReference>
<evidence type="ECO:0000256" key="1">
    <source>
        <dbReference type="SAM" id="MobiDB-lite"/>
    </source>
</evidence>
<dbReference type="AlphaFoldDB" id="A0AA39D0K7"/>